<gene>
    <name evidence="2" type="primary">LOC142180922</name>
</gene>
<dbReference type="RefSeq" id="XP_075109129.1">
    <property type="nucleotide sequence ID" value="XM_075253028.1"/>
</dbReference>
<accession>A0AC58UIS7</accession>
<organism evidence="1 2">
    <name type="scientific">Nicotiana tabacum</name>
    <name type="common">Common tobacco</name>
    <dbReference type="NCBI Taxonomy" id="4097"/>
    <lineage>
        <taxon>Eukaryota</taxon>
        <taxon>Viridiplantae</taxon>
        <taxon>Streptophyta</taxon>
        <taxon>Embryophyta</taxon>
        <taxon>Tracheophyta</taxon>
        <taxon>Spermatophyta</taxon>
        <taxon>Magnoliopsida</taxon>
        <taxon>eudicotyledons</taxon>
        <taxon>Gunneridae</taxon>
        <taxon>Pentapetalae</taxon>
        <taxon>asterids</taxon>
        <taxon>lamiids</taxon>
        <taxon>Solanales</taxon>
        <taxon>Solanaceae</taxon>
        <taxon>Nicotianoideae</taxon>
        <taxon>Nicotianeae</taxon>
        <taxon>Nicotiana</taxon>
    </lineage>
</organism>
<reference evidence="2" key="2">
    <citation type="submission" date="2025-08" db="UniProtKB">
        <authorList>
            <consortium name="RefSeq"/>
        </authorList>
    </citation>
    <scope>IDENTIFICATION</scope>
    <source>
        <tissue evidence="2">Leaf</tissue>
    </source>
</reference>
<evidence type="ECO:0000313" key="2">
    <source>
        <dbReference type="RefSeq" id="XP_075109129.1"/>
    </source>
</evidence>
<evidence type="ECO:0000313" key="1">
    <source>
        <dbReference type="Proteomes" id="UP000790787"/>
    </source>
</evidence>
<name>A0AC58UIS7_TOBAC</name>
<keyword evidence="1" id="KW-1185">Reference proteome</keyword>
<protein>
    <submittedName>
        <fullName evidence="2">Uncharacterized protein LOC142180922</fullName>
    </submittedName>
</protein>
<proteinExistence type="predicted"/>
<dbReference type="Proteomes" id="UP000790787">
    <property type="component" value="Chromosome 5"/>
</dbReference>
<sequence>MCSCYYLHNQQSSFVSVGRKIFICDPIWKATIFATYEDYKFLLFCQKIGGVDKVVTFMEHIFPFQLLKEGRLIEISLEKPTQAATTSEGVISTPGISPSVDLQQHSEGENFIPQQAPSPDAPANNQDHPVLPLTDFGPPRGEEQLRKSTRPVKEPIWIHDYICRGTSTKHLTKAASRYPLEEYLSHQALLASSQIYLSKFIATKEPLSYEEAMTKPRWIEAMDQELNALKKNGTWSLVDLPKGKVPIRCKWVFKIKYKESGEIERFKARLVTKGYDQIEGLDYQETFSPVVKMVTVRVVLALAAAHN</sequence>
<reference evidence="1" key="1">
    <citation type="journal article" date="2014" name="Nat. Commun.">
        <title>The tobacco genome sequence and its comparison with those of tomato and potato.</title>
        <authorList>
            <person name="Sierro N."/>
            <person name="Battey J.N."/>
            <person name="Ouadi S."/>
            <person name="Bakaher N."/>
            <person name="Bovet L."/>
            <person name="Willig A."/>
            <person name="Goepfert S."/>
            <person name="Peitsch M.C."/>
            <person name="Ivanov N.V."/>
        </authorList>
    </citation>
    <scope>NUCLEOTIDE SEQUENCE [LARGE SCALE GENOMIC DNA]</scope>
</reference>